<accession>A0ABV9PYF9</accession>
<protein>
    <submittedName>
        <fullName evidence="3">Crp/Fnr family transcriptional regulator</fullName>
    </submittedName>
</protein>
<dbReference type="InterPro" id="IPR000595">
    <property type="entry name" value="cNMP-bd_dom"/>
</dbReference>
<dbReference type="InterPro" id="IPR014710">
    <property type="entry name" value="RmlC-like_jellyroll"/>
</dbReference>
<dbReference type="InterPro" id="IPR050397">
    <property type="entry name" value="Env_Response_Regulators"/>
</dbReference>
<dbReference type="Pfam" id="PF00027">
    <property type="entry name" value="cNMP_binding"/>
    <property type="match status" value="1"/>
</dbReference>
<keyword evidence="4" id="KW-1185">Reference proteome</keyword>
<dbReference type="CDD" id="cd00038">
    <property type="entry name" value="CAP_ED"/>
    <property type="match status" value="1"/>
</dbReference>
<dbReference type="EMBL" id="JBHSHC010000024">
    <property type="protein sequence ID" value="MFC4766554.1"/>
    <property type="molecule type" value="Genomic_DNA"/>
</dbReference>
<keyword evidence="1" id="KW-0010">Activator</keyword>
<reference evidence="4" key="1">
    <citation type="journal article" date="2019" name="Int. J. Syst. Evol. Microbiol.">
        <title>The Global Catalogue of Microorganisms (GCM) 10K type strain sequencing project: providing services to taxonomists for standard genome sequencing and annotation.</title>
        <authorList>
            <consortium name="The Broad Institute Genomics Platform"/>
            <consortium name="The Broad Institute Genome Sequencing Center for Infectious Disease"/>
            <person name="Wu L."/>
            <person name="Ma J."/>
        </authorList>
    </citation>
    <scope>NUCLEOTIDE SEQUENCE [LARGE SCALE GENOMIC DNA]</scope>
    <source>
        <strain evidence="4">WYCCWR 12678</strain>
    </source>
</reference>
<feature type="domain" description="Cyclic nucleotide-binding" evidence="2">
    <location>
        <begin position="1"/>
        <end position="101"/>
    </location>
</feature>
<dbReference type="InterPro" id="IPR018490">
    <property type="entry name" value="cNMP-bd_dom_sf"/>
</dbReference>
<dbReference type="PROSITE" id="PS50042">
    <property type="entry name" value="CNMP_BINDING_3"/>
    <property type="match status" value="1"/>
</dbReference>
<dbReference type="InterPro" id="IPR036390">
    <property type="entry name" value="WH_DNA-bd_sf"/>
</dbReference>
<comment type="caution">
    <text evidence="3">The sequence shown here is derived from an EMBL/GenBank/DDBJ whole genome shotgun (WGS) entry which is preliminary data.</text>
</comment>
<evidence type="ECO:0000313" key="4">
    <source>
        <dbReference type="Proteomes" id="UP001596002"/>
    </source>
</evidence>
<dbReference type="Proteomes" id="UP001596002">
    <property type="component" value="Unassembled WGS sequence"/>
</dbReference>
<dbReference type="SUPFAM" id="SSF51206">
    <property type="entry name" value="cAMP-binding domain-like"/>
    <property type="match status" value="1"/>
</dbReference>
<dbReference type="SUPFAM" id="SSF46785">
    <property type="entry name" value="Winged helix' DNA-binding domain"/>
    <property type="match status" value="1"/>
</dbReference>
<evidence type="ECO:0000313" key="3">
    <source>
        <dbReference type="EMBL" id="MFC4766554.1"/>
    </source>
</evidence>
<evidence type="ECO:0000259" key="2">
    <source>
        <dbReference type="PROSITE" id="PS50042"/>
    </source>
</evidence>
<proteinExistence type="predicted"/>
<sequence length="165" mass="19429">MTLHKGEVLFRQGEVGPLYRLRSGLLKVIRLQEDGTPFLFNLLLPGEIFPHHSLITPKEYHGTAVAVIDCKVEVIEAEEWYRQLQQNPEQYREVALLLQSKLRTMQERIDQITTVSAHKRLQLLRQWLTKYVHETQIEEMLTQEEIGQLIGIRRETVNRLMRKDS</sequence>
<dbReference type="RefSeq" id="WP_380024483.1">
    <property type="nucleotide sequence ID" value="NZ_JBHSHC010000024.1"/>
</dbReference>
<gene>
    <name evidence="3" type="ORF">ACFO8Q_04055</name>
</gene>
<name>A0ABV9PYF9_9BACL</name>
<dbReference type="Gene3D" id="2.60.120.10">
    <property type="entry name" value="Jelly Rolls"/>
    <property type="match status" value="1"/>
</dbReference>
<dbReference type="PANTHER" id="PTHR24567">
    <property type="entry name" value="CRP FAMILY TRANSCRIPTIONAL REGULATORY PROTEIN"/>
    <property type="match status" value="1"/>
</dbReference>
<organism evidence="3 4">
    <name type="scientific">Effusibacillus consociatus</name>
    <dbReference type="NCBI Taxonomy" id="1117041"/>
    <lineage>
        <taxon>Bacteria</taxon>
        <taxon>Bacillati</taxon>
        <taxon>Bacillota</taxon>
        <taxon>Bacilli</taxon>
        <taxon>Bacillales</taxon>
        <taxon>Alicyclobacillaceae</taxon>
        <taxon>Effusibacillus</taxon>
    </lineage>
</organism>
<evidence type="ECO:0000256" key="1">
    <source>
        <dbReference type="ARBA" id="ARBA00023159"/>
    </source>
</evidence>
<dbReference type="PANTHER" id="PTHR24567:SF74">
    <property type="entry name" value="HTH-TYPE TRANSCRIPTIONAL REGULATOR ARCR"/>
    <property type="match status" value="1"/>
</dbReference>